<protein>
    <submittedName>
        <fullName evidence="2">Uncharacterized protein</fullName>
    </submittedName>
</protein>
<organism evidence="2 3">
    <name type="scientific">Candidatus Nomurabacteria bacterium RIFCSPHIGHO2_01_FULL_40_24b</name>
    <dbReference type="NCBI Taxonomy" id="1801739"/>
    <lineage>
        <taxon>Bacteria</taxon>
        <taxon>Candidatus Nomuraibacteriota</taxon>
    </lineage>
</organism>
<comment type="caution">
    <text evidence="2">The sequence shown here is derived from an EMBL/GenBank/DDBJ whole genome shotgun (WGS) entry which is preliminary data.</text>
</comment>
<evidence type="ECO:0000313" key="2">
    <source>
        <dbReference type="EMBL" id="OGI66137.1"/>
    </source>
</evidence>
<keyword evidence="1" id="KW-0732">Signal</keyword>
<evidence type="ECO:0000313" key="3">
    <source>
        <dbReference type="Proteomes" id="UP000177370"/>
    </source>
</evidence>
<name>A0A1F6V8Z2_9BACT</name>
<feature type="signal peptide" evidence="1">
    <location>
        <begin position="1"/>
        <end position="27"/>
    </location>
</feature>
<dbReference type="Proteomes" id="UP000177370">
    <property type="component" value="Unassembled WGS sequence"/>
</dbReference>
<accession>A0A1F6V8Z2</accession>
<proteinExistence type="predicted"/>
<dbReference type="AlphaFoldDB" id="A0A1F6V8Z2"/>
<gene>
    <name evidence="2" type="ORF">A2647_03110</name>
</gene>
<evidence type="ECO:0000256" key="1">
    <source>
        <dbReference type="SAM" id="SignalP"/>
    </source>
</evidence>
<dbReference type="EMBL" id="MFTP01000003">
    <property type="protein sequence ID" value="OGI66137.1"/>
    <property type="molecule type" value="Genomic_DNA"/>
</dbReference>
<feature type="chain" id="PRO_5009527178" evidence="1">
    <location>
        <begin position="28"/>
        <end position="329"/>
    </location>
</feature>
<reference evidence="2 3" key="1">
    <citation type="journal article" date="2016" name="Nat. Commun.">
        <title>Thousands of microbial genomes shed light on interconnected biogeochemical processes in an aquifer system.</title>
        <authorList>
            <person name="Anantharaman K."/>
            <person name="Brown C.T."/>
            <person name="Hug L.A."/>
            <person name="Sharon I."/>
            <person name="Castelle C.J."/>
            <person name="Probst A.J."/>
            <person name="Thomas B.C."/>
            <person name="Singh A."/>
            <person name="Wilkins M.J."/>
            <person name="Karaoz U."/>
            <person name="Brodie E.L."/>
            <person name="Williams K.H."/>
            <person name="Hubbard S.S."/>
            <person name="Banfield J.F."/>
        </authorList>
    </citation>
    <scope>NUCLEOTIDE SEQUENCE [LARGE SCALE GENOMIC DNA]</scope>
</reference>
<sequence>MKLKFLLLSLITMLVIFMVISASGVNAASSSSISVDMIPSSPAPGENVSITLSSYANNLDSVLITWSLDGRTVSSGIGKKSFSLTAPGAGSEVVVTAIISLPEGSVEKRMIIRSSLMVLLWQANDSYVPPFYKGKAMPSVGSEIKVVAMPEIKVGSDGTVNPKSMTYSWKEDDTNNVEGSGYGKNSFVFINDYLEDSNNIGVTASTIDQTYSSEASINVGIVEPKILFYKYDNSLGILWEKILPDFHRIQDTEIVEATPYFISPKDIRNPTLIWSWFINDTQINTPIFRKNVMPLRVESGTSGISRLRLRIENQYKIFQTTDGEIDLEF</sequence>